<sequence length="283" mass="30767">MKLVAIIFLVYFSISADAGKGGSKFCKSADMKLDELKDMIEDKECPSPVVPPEPLMSCKEIYDATGSKENKAYMVDLNGCRKLPVYCNMDGAGLGDCGGGGWTLVMKINGAKQTFKYDSSFWTNRREYGLPEGESGLDDQETKLPTYWNTPFTKICLGMKVGEVTKFFVLNQKASSLYALIADGNYRKTSLGRDEWKKLITGASLQNNCQKEGFNVLSVNAGASRARIGIVGNNENACTSSDSRIGFGTAGYPDNTNSCGNVAKHGGDNGDKFIKAMGYIFVQ</sequence>
<name>A0AAU9W2H1_9CNID</name>
<comment type="caution">
    <text evidence="2">The sequence shown here is derived from an EMBL/GenBank/DDBJ whole genome shotgun (WGS) entry which is preliminary data.</text>
</comment>
<protein>
    <recommendedName>
        <fullName evidence="4">Fibrinogen C-terminal domain-containing protein</fullName>
    </recommendedName>
</protein>
<evidence type="ECO:0000256" key="1">
    <source>
        <dbReference type="SAM" id="SignalP"/>
    </source>
</evidence>
<proteinExistence type="predicted"/>
<dbReference type="EMBL" id="CALNXJ010000007">
    <property type="protein sequence ID" value="CAH3044363.1"/>
    <property type="molecule type" value="Genomic_DNA"/>
</dbReference>
<dbReference type="Proteomes" id="UP001159428">
    <property type="component" value="Unassembled WGS sequence"/>
</dbReference>
<feature type="chain" id="PRO_5043818527" description="Fibrinogen C-terminal domain-containing protein" evidence="1">
    <location>
        <begin position="19"/>
        <end position="283"/>
    </location>
</feature>
<dbReference type="AlphaFoldDB" id="A0AAU9W2H1"/>
<dbReference type="InterPro" id="IPR014716">
    <property type="entry name" value="Fibrinogen_a/b/g_C_1"/>
</dbReference>
<evidence type="ECO:0008006" key="4">
    <source>
        <dbReference type="Google" id="ProtNLM"/>
    </source>
</evidence>
<keyword evidence="1" id="KW-0732">Signal</keyword>
<dbReference type="InterPro" id="IPR036056">
    <property type="entry name" value="Fibrinogen-like_C"/>
</dbReference>
<accession>A0AAU9W2H1</accession>
<dbReference type="Gene3D" id="3.90.215.10">
    <property type="entry name" value="Gamma Fibrinogen, chain A, domain 1"/>
    <property type="match status" value="1"/>
</dbReference>
<feature type="signal peptide" evidence="1">
    <location>
        <begin position="1"/>
        <end position="18"/>
    </location>
</feature>
<gene>
    <name evidence="2" type="ORF">PMEA_00031137</name>
</gene>
<dbReference type="SUPFAM" id="SSF56496">
    <property type="entry name" value="Fibrinogen C-terminal domain-like"/>
    <property type="match status" value="1"/>
</dbReference>
<keyword evidence="3" id="KW-1185">Reference proteome</keyword>
<organism evidence="2 3">
    <name type="scientific">Pocillopora meandrina</name>
    <dbReference type="NCBI Taxonomy" id="46732"/>
    <lineage>
        <taxon>Eukaryota</taxon>
        <taxon>Metazoa</taxon>
        <taxon>Cnidaria</taxon>
        <taxon>Anthozoa</taxon>
        <taxon>Hexacorallia</taxon>
        <taxon>Scleractinia</taxon>
        <taxon>Astrocoeniina</taxon>
        <taxon>Pocilloporidae</taxon>
        <taxon>Pocillopora</taxon>
    </lineage>
</organism>
<evidence type="ECO:0000313" key="2">
    <source>
        <dbReference type="EMBL" id="CAH3044363.1"/>
    </source>
</evidence>
<evidence type="ECO:0000313" key="3">
    <source>
        <dbReference type="Proteomes" id="UP001159428"/>
    </source>
</evidence>
<reference evidence="2 3" key="1">
    <citation type="submission" date="2022-05" db="EMBL/GenBank/DDBJ databases">
        <authorList>
            <consortium name="Genoscope - CEA"/>
            <person name="William W."/>
        </authorList>
    </citation>
    <scope>NUCLEOTIDE SEQUENCE [LARGE SCALE GENOMIC DNA]</scope>
</reference>